<evidence type="ECO:0008006" key="4">
    <source>
        <dbReference type="Google" id="ProtNLM"/>
    </source>
</evidence>
<organism evidence="2 3">
    <name type="scientific">Nocardia amikacinitolerans</name>
    <dbReference type="NCBI Taxonomy" id="756689"/>
    <lineage>
        <taxon>Bacteria</taxon>
        <taxon>Bacillati</taxon>
        <taxon>Actinomycetota</taxon>
        <taxon>Actinomycetes</taxon>
        <taxon>Mycobacteriales</taxon>
        <taxon>Nocardiaceae</taxon>
        <taxon>Nocardia</taxon>
    </lineage>
</organism>
<dbReference type="AlphaFoldDB" id="A0A285L3B5"/>
<proteinExistence type="predicted"/>
<evidence type="ECO:0000313" key="3">
    <source>
        <dbReference type="Proteomes" id="UP000219565"/>
    </source>
</evidence>
<dbReference type="Proteomes" id="UP000219565">
    <property type="component" value="Unassembled WGS sequence"/>
</dbReference>
<dbReference type="EMBL" id="OBEG01000001">
    <property type="protein sequence ID" value="SNY78106.1"/>
    <property type="molecule type" value="Genomic_DNA"/>
</dbReference>
<dbReference type="RefSeq" id="WP_245909902.1">
    <property type="nucleotide sequence ID" value="NZ_JAMTCV010000011.1"/>
</dbReference>
<dbReference type="STRING" id="1379680.GCA_001612615_02373"/>
<keyword evidence="3" id="KW-1185">Reference proteome</keyword>
<sequence length="154" mass="16229">MIANRSRITRSVLVAGTVAASIVLTGCGDNGDDAAQDTTTPMTTLPMTTTQPTTTPATSPTNGAEISSEASQQLCDMIEPELDNWRDQGSTIAKTTFNATVQNWAARNELTDDVVQDKTIVDTVTTQTCPDVRQQALEVLEVPDLAAALVGFGG</sequence>
<dbReference type="PROSITE" id="PS51257">
    <property type="entry name" value="PROKAR_LIPOPROTEIN"/>
    <property type="match status" value="1"/>
</dbReference>
<feature type="compositionally biased region" description="Low complexity" evidence="1">
    <location>
        <begin position="38"/>
        <end position="61"/>
    </location>
</feature>
<evidence type="ECO:0000256" key="1">
    <source>
        <dbReference type="SAM" id="MobiDB-lite"/>
    </source>
</evidence>
<name>A0A285L3B5_9NOCA</name>
<gene>
    <name evidence="2" type="ORF">SAMN04244553_1186</name>
</gene>
<accession>A0A285L3B5</accession>
<reference evidence="2 3" key="1">
    <citation type="submission" date="2017-09" db="EMBL/GenBank/DDBJ databases">
        <authorList>
            <person name="Ehlers B."/>
            <person name="Leendertz F.H."/>
        </authorList>
    </citation>
    <scope>NUCLEOTIDE SEQUENCE [LARGE SCALE GENOMIC DNA]</scope>
    <source>
        <strain evidence="2 3">DSM 45537</strain>
    </source>
</reference>
<feature type="region of interest" description="Disordered" evidence="1">
    <location>
        <begin position="26"/>
        <end position="70"/>
    </location>
</feature>
<protein>
    <recommendedName>
        <fullName evidence="4">Lipoprotein</fullName>
    </recommendedName>
</protein>
<evidence type="ECO:0000313" key="2">
    <source>
        <dbReference type="EMBL" id="SNY78106.1"/>
    </source>
</evidence>